<dbReference type="PROSITE" id="PS00128">
    <property type="entry name" value="GLYCOSYL_HYDROL_F22_1"/>
    <property type="match status" value="1"/>
</dbReference>
<feature type="signal peptide" evidence="3">
    <location>
        <begin position="1"/>
        <end position="21"/>
    </location>
</feature>
<proteinExistence type="predicted"/>
<dbReference type="Pfam" id="PF00062">
    <property type="entry name" value="Lys"/>
    <property type="match status" value="1"/>
</dbReference>
<dbReference type="InterPro" id="IPR023346">
    <property type="entry name" value="Lysozyme-like_dom_sf"/>
</dbReference>
<feature type="compositionally biased region" description="Polar residues" evidence="2">
    <location>
        <begin position="81"/>
        <end position="101"/>
    </location>
</feature>
<feature type="compositionally biased region" description="Basic and acidic residues" evidence="2">
    <location>
        <begin position="124"/>
        <end position="151"/>
    </location>
</feature>
<dbReference type="PANTHER" id="PTHR11407">
    <property type="entry name" value="LYSOZYME C"/>
    <property type="match status" value="1"/>
</dbReference>
<dbReference type="AlphaFoldDB" id="A0AAV9RJ26"/>
<dbReference type="SUPFAM" id="SSF53955">
    <property type="entry name" value="Lysozyme-like"/>
    <property type="match status" value="1"/>
</dbReference>
<feature type="region of interest" description="Disordered" evidence="2">
    <location>
        <begin position="79"/>
        <end position="155"/>
    </location>
</feature>
<organism evidence="5 6">
    <name type="scientific">Crenichthys baileyi</name>
    <name type="common">White River springfish</name>
    <dbReference type="NCBI Taxonomy" id="28760"/>
    <lineage>
        <taxon>Eukaryota</taxon>
        <taxon>Metazoa</taxon>
        <taxon>Chordata</taxon>
        <taxon>Craniata</taxon>
        <taxon>Vertebrata</taxon>
        <taxon>Euteleostomi</taxon>
        <taxon>Actinopterygii</taxon>
        <taxon>Neopterygii</taxon>
        <taxon>Teleostei</taxon>
        <taxon>Neoteleostei</taxon>
        <taxon>Acanthomorphata</taxon>
        <taxon>Ovalentaria</taxon>
        <taxon>Atherinomorphae</taxon>
        <taxon>Cyprinodontiformes</taxon>
        <taxon>Goodeidae</taxon>
        <taxon>Crenichthys</taxon>
    </lineage>
</organism>
<dbReference type="Proteomes" id="UP001311232">
    <property type="component" value="Unassembled WGS sequence"/>
</dbReference>
<evidence type="ECO:0000256" key="2">
    <source>
        <dbReference type="SAM" id="MobiDB-lite"/>
    </source>
</evidence>
<dbReference type="InterPro" id="IPR001916">
    <property type="entry name" value="Glyco_hydro_22"/>
</dbReference>
<protein>
    <recommendedName>
        <fullName evidence="4">Glycosyl hydrolases family 22 (GH22) domain-containing protein</fullName>
    </recommendedName>
</protein>
<feature type="chain" id="PRO_5044012777" description="Glycosyl hydrolases family 22 (GH22) domain-containing protein" evidence="3">
    <location>
        <begin position="22"/>
        <end position="273"/>
    </location>
</feature>
<accession>A0AAV9RJ26</accession>
<evidence type="ECO:0000256" key="3">
    <source>
        <dbReference type="SAM" id="SignalP"/>
    </source>
</evidence>
<dbReference type="Gene3D" id="1.10.530.10">
    <property type="match status" value="1"/>
</dbReference>
<keyword evidence="1" id="KW-1015">Disulfide bond</keyword>
<dbReference type="PANTHER" id="PTHR11407:SF69">
    <property type="entry name" value="LYSOZYME C, MILK ISOZYME"/>
    <property type="match status" value="1"/>
</dbReference>
<evidence type="ECO:0000313" key="5">
    <source>
        <dbReference type="EMBL" id="KAK5609030.1"/>
    </source>
</evidence>
<comment type="caution">
    <text evidence="5">The sequence shown here is derived from an EMBL/GenBank/DDBJ whole genome shotgun (WGS) entry which is preliminary data.</text>
</comment>
<feature type="domain" description="Glycosyl hydrolases family 22 (GH22)" evidence="4">
    <location>
        <begin position="190"/>
        <end position="208"/>
    </location>
</feature>
<evidence type="ECO:0000259" key="4">
    <source>
        <dbReference type="PROSITE" id="PS00128"/>
    </source>
</evidence>
<dbReference type="GO" id="GO:0003796">
    <property type="term" value="F:lysozyme activity"/>
    <property type="evidence" value="ECO:0007669"/>
    <property type="project" value="TreeGrafter"/>
</dbReference>
<feature type="region of interest" description="Disordered" evidence="2">
    <location>
        <begin position="249"/>
        <end position="273"/>
    </location>
</feature>
<dbReference type="InterPro" id="IPR019799">
    <property type="entry name" value="Glyco_hydro_22_CS"/>
</dbReference>
<sequence>MKVCLLLGLFVVALIPSLSESRIVSKCELKDKLGEEINLPKKLKRHDDEILSIIICEILRRSNGNTSLVNVDGIRHPLATAQPTTGRNEPESNKATAAASVSSRKKRRLPSRKSPDSQESLNDMENRFDEEQMQQDDERMNKEGSSHEDRSSYQQDPNKITLWSLGYYGVFQLRDSHFCDSGYRWSRNLCQKSCSDFTDDDITDDIECFINSNYHCQSNTSRKPFAYRQEPQFPLGAIFPNGFPHMVQATIGDPPQGNKTPGGSRLRESGPAK</sequence>
<keyword evidence="3" id="KW-0732">Signal</keyword>
<reference evidence="5 6" key="1">
    <citation type="submission" date="2021-06" db="EMBL/GenBank/DDBJ databases">
        <authorList>
            <person name="Palmer J.M."/>
        </authorList>
    </citation>
    <scope>NUCLEOTIDE SEQUENCE [LARGE SCALE GENOMIC DNA]</scope>
    <source>
        <strain evidence="5 6">MEX-2019</strain>
        <tissue evidence="5">Muscle</tissue>
    </source>
</reference>
<evidence type="ECO:0000313" key="6">
    <source>
        <dbReference type="Proteomes" id="UP001311232"/>
    </source>
</evidence>
<gene>
    <name evidence="5" type="ORF">CRENBAI_017199</name>
</gene>
<keyword evidence="6" id="KW-1185">Reference proteome</keyword>
<name>A0AAV9RJ26_9TELE</name>
<evidence type="ECO:0000256" key="1">
    <source>
        <dbReference type="ARBA" id="ARBA00023157"/>
    </source>
</evidence>
<dbReference type="EMBL" id="JAHHUM010001768">
    <property type="protein sequence ID" value="KAK5609030.1"/>
    <property type="molecule type" value="Genomic_DNA"/>
</dbReference>